<dbReference type="KEGG" id="bbel:109480716"/>
<evidence type="ECO:0000313" key="2">
    <source>
        <dbReference type="Proteomes" id="UP000515135"/>
    </source>
</evidence>
<reference evidence="3" key="1">
    <citation type="submission" date="2025-08" db="UniProtKB">
        <authorList>
            <consortium name="RefSeq"/>
        </authorList>
    </citation>
    <scope>IDENTIFICATION</scope>
    <source>
        <tissue evidence="3">Gonad</tissue>
    </source>
</reference>
<dbReference type="GeneID" id="109480716"/>
<feature type="region of interest" description="Disordered" evidence="1">
    <location>
        <begin position="95"/>
        <end position="128"/>
    </location>
</feature>
<feature type="compositionally biased region" description="Acidic residues" evidence="1">
    <location>
        <begin position="110"/>
        <end position="128"/>
    </location>
</feature>
<dbReference type="AlphaFoldDB" id="A0A6P4ZAX3"/>
<evidence type="ECO:0000313" key="3">
    <source>
        <dbReference type="RefSeq" id="XP_019638515.1"/>
    </source>
</evidence>
<feature type="compositionally biased region" description="Basic and acidic residues" evidence="1">
    <location>
        <begin position="98"/>
        <end position="109"/>
    </location>
</feature>
<accession>A0A6P4ZAX3</accession>
<keyword evidence="2" id="KW-1185">Reference proteome</keyword>
<protein>
    <submittedName>
        <fullName evidence="3">Uncharacterized protein LOC109480716</fullName>
    </submittedName>
</protein>
<organism evidence="2 3">
    <name type="scientific">Branchiostoma belcheri</name>
    <name type="common">Amphioxus</name>
    <dbReference type="NCBI Taxonomy" id="7741"/>
    <lineage>
        <taxon>Eukaryota</taxon>
        <taxon>Metazoa</taxon>
        <taxon>Chordata</taxon>
        <taxon>Cephalochordata</taxon>
        <taxon>Leptocardii</taxon>
        <taxon>Amphioxiformes</taxon>
        <taxon>Branchiostomatidae</taxon>
        <taxon>Branchiostoma</taxon>
    </lineage>
</organism>
<dbReference type="RefSeq" id="XP_019638515.1">
    <property type="nucleotide sequence ID" value="XM_019782956.1"/>
</dbReference>
<dbReference type="Proteomes" id="UP000515135">
    <property type="component" value="Unplaced"/>
</dbReference>
<proteinExistence type="predicted"/>
<gene>
    <name evidence="3" type="primary">LOC109480716</name>
</gene>
<dbReference type="OrthoDB" id="10323411at2759"/>
<sequence>MCRRTPLHYGPTRTRSLLSHSPIVACATGAEHLSTLGENFEFSIKGIPLERPKTGNTSMAEKLMEVASTVSSLMSTAQEHGLELEAIKDTLASAFGLKKGEESEGKSDEQGEEEEEEPGEDEEPEDTS</sequence>
<evidence type="ECO:0000256" key="1">
    <source>
        <dbReference type="SAM" id="MobiDB-lite"/>
    </source>
</evidence>
<name>A0A6P4ZAX3_BRABE</name>